<proteinExistence type="predicted"/>
<accession>A0A1Z1MUE3</accession>
<dbReference type="EMBL" id="MF101456">
    <property type="protein sequence ID" value="ARW69304.1"/>
    <property type="molecule type" value="Genomic_DNA"/>
</dbReference>
<organism evidence="1">
    <name type="scientific">Polysiphonia sp</name>
    <dbReference type="NCBI Taxonomy" id="1967842"/>
    <lineage>
        <taxon>Eukaryota</taxon>
        <taxon>Rhodophyta</taxon>
        <taxon>Florideophyceae</taxon>
        <taxon>Rhodymeniophycidae</taxon>
        <taxon>Ceramiales</taxon>
        <taxon>Rhodomelaceae</taxon>
        <taxon>Polysiphonioideae</taxon>
        <taxon>Polysiphonia</taxon>
    </lineage>
</organism>
<name>A0A1Z1MUE3_9FLOR</name>
<keyword evidence="1" id="KW-0150">Chloroplast</keyword>
<reference evidence="1" key="1">
    <citation type="journal article" date="2017" name="J. Phycol.">
        <title>Analysis of chloroplast genomes and a supermatrix inform reclassification of the Rhodomelaceae (Rhodophyta).</title>
        <authorList>
            <person name="Diaz-Tapia P."/>
            <person name="Maggs C.A."/>
            <person name="West J.A."/>
            <person name="Verbruggen H."/>
        </authorList>
    </citation>
    <scope>NUCLEOTIDE SEQUENCE</scope>
    <source>
        <strain evidence="1">PD1760</strain>
    </source>
</reference>
<protein>
    <submittedName>
        <fullName evidence="1">Uncharacterized protein</fullName>
    </submittedName>
</protein>
<gene>
    <name evidence="1" type="primary">orf36</name>
</gene>
<evidence type="ECO:0000313" key="1">
    <source>
        <dbReference type="EMBL" id="ARW69304.1"/>
    </source>
</evidence>
<keyword evidence="1" id="KW-0934">Plastid</keyword>
<dbReference type="AlphaFoldDB" id="A0A1Z1MUE3"/>
<sequence length="36" mass="4233">MPNNFFLYVLNGHYSITSFHIFSYVDLNSIYILTTS</sequence>
<geneLocation type="chloroplast" evidence="1"/>